<dbReference type="Gene3D" id="3.30.70.360">
    <property type="match status" value="1"/>
</dbReference>
<dbReference type="SUPFAM" id="SSF53187">
    <property type="entry name" value="Zn-dependent exopeptidases"/>
    <property type="match status" value="1"/>
</dbReference>
<keyword evidence="3 5" id="KW-0378">Hydrolase</keyword>
<dbReference type="EMBL" id="JAGSOG010000024">
    <property type="protein sequence ID" value="MBR7833179.1"/>
    <property type="molecule type" value="Genomic_DNA"/>
</dbReference>
<dbReference type="Pfam" id="PF07687">
    <property type="entry name" value="M20_dimer"/>
    <property type="match status" value="1"/>
</dbReference>
<dbReference type="GO" id="GO:0046872">
    <property type="term" value="F:metal ion binding"/>
    <property type="evidence" value="ECO:0007669"/>
    <property type="project" value="UniProtKB-KW"/>
</dbReference>
<dbReference type="GO" id="GO:0016805">
    <property type="term" value="F:dipeptidase activity"/>
    <property type="evidence" value="ECO:0007669"/>
    <property type="project" value="UniProtKB-KW"/>
</dbReference>
<dbReference type="NCBIfam" id="NF006579">
    <property type="entry name" value="PRK09104.1"/>
    <property type="match status" value="1"/>
</dbReference>
<gene>
    <name evidence="5" type="ORF">KDL01_07880</name>
</gene>
<reference evidence="5" key="1">
    <citation type="submission" date="2021-04" db="EMBL/GenBank/DDBJ databases">
        <title>Genome based classification of Actinospica acidithermotolerans sp. nov., an actinobacterium isolated from an Indonesian hot spring.</title>
        <authorList>
            <person name="Kusuma A.B."/>
            <person name="Putra K.E."/>
            <person name="Nafisah S."/>
            <person name="Loh J."/>
            <person name="Nouioui I."/>
            <person name="Goodfellow M."/>
        </authorList>
    </citation>
    <scope>NUCLEOTIDE SEQUENCE</scope>
    <source>
        <strain evidence="5">CSCA 57</strain>
    </source>
</reference>
<evidence type="ECO:0000256" key="1">
    <source>
        <dbReference type="ARBA" id="ARBA00022670"/>
    </source>
</evidence>
<dbReference type="GO" id="GO:0006508">
    <property type="term" value="P:proteolysis"/>
    <property type="evidence" value="ECO:0007669"/>
    <property type="project" value="UniProtKB-KW"/>
</dbReference>
<dbReference type="InterPro" id="IPR051458">
    <property type="entry name" value="Cyt/Met_Dipeptidase"/>
</dbReference>
<keyword evidence="2" id="KW-0479">Metal-binding</keyword>
<accession>A0A941ESS4</accession>
<dbReference type="InterPro" id="IPR011650">
    <property type="entry name" value="Peptidase_M20_dimer"/>
</dbReference>
<dbReference type="RefSeq" id="WP_212527703.1">
    <property type="nucleotide sequence ID" value="NZ_JAGSOG010000024.1"/>
</dbReference>
<dbReference type="Proteomes" id="UP000675781">
    <property type="component" value="Unassembled WGS sequence"/>
</dbReference>
<keyword evidence="1" id="KW-0645">Protease</keyword>
<feature type="domain" description="Peptidase M20 dimerisation" evidence="4">
    <location>
        <begin position="200"/>
        <end position="357"/>
    </location>
</feature>
<dbReference type="PANTHER" id="PTHR43270:SF12">
    <property type="entry name" value="SUCCINYL-DIAMINOPIMELATE DESUCCINYLASE"/>
    <property type="match status" value="1"/>
</dbReference>
<dbReference type="Gene3D" id="3.40.630.10">
    <property type="entry name" value="Zn peptidases"/>
    <property type="match status" value="1"/>
</dbReference>
<keyword evidence="5" id="KW-0224">Dipeptidase</keyword>
<comment type="caution">
    <text evidence="5">The sequence shown here is derived from an EMBL/GenBank/DDBJ whole genome shotgun (WGS) entry which is preliminary data.</text>
</comment>
<dbReference type="NCBIfam" id="NF005914">
    <property type="entry name" value="PRK07907.1"/>
    <property type="match status" value="1"/>
</dbReference>
<dbReference type="PANTHER" id="PTHR43270">
    <property type="entry name" value="BETA-ALA-HIS DIPEPTIDASE"/>
    <property type="match status" value="1"/>
</dbReference>
<dbReference type="InterPro" id="IPR002933">
    <property type="entry name" value="Peptidase_M20"/>
</dbReference>
<dbReference type="EC" id="3.4.13.-" evidence="5"/>
<name>A0A941ESS4_9ACTN</name>
<protein>
    <submittedName>
        <fullName evidence="5">Dipeptidase</fullName>
        <ecNumber evidence="5">3.4.13.-</ecNumber>
    </submittedName>
</protein>
<evidence type="ECO:0000313" key="6">
    <source>
        <dbReference type="Proteomes" id="UP000675781"/>
    </source>
</evidence>
<dbReference type="NCBIfam" id="NF006053">
    <property type="entry name" value="PRK08201.1"/>
    <property type="match status" value="1"/>
</dbReference>
<dbReference type="Pfam" id="PF01546">
    <property type="entry name" value="Peptidase_M20"/>
    <property type="match status" value="1"/>
</dbReference>
<organism evidence="5 6">
    <name type="scientific">Actinospica durhamensis</name>
    <dbReference type="NCBI Taxonomy" id="1508375"/>
    <lineage>
        <taxon>Bacteria</taxon>
        <taxon>Bacillati</taxon>
        <taxon>Actinomycetota</taxon>
        <taxon>Actinomycetes</taxon>
        <taxon>Catenulisporales</taxon>
        <taxon>Actinospicaceae</taxon>
        <taxon>Actinospica</taxon>
    </lineage>
</organism>
<evidence type="ECO:0000256" key="2">
    <source>
        <dbReference type="ARBA" id="ARBA00022723"/>
    </source>
</evidence>
<dbReference type="AlphaFoldDB" id="A0A941ESS4"/>
<proteinExistence type="predicted"/>
<keyword evidence="6" id="KW-1185">Reference proteome</keyword>
<sequence>MAQIREYVTDNAGEFFEDLKDWLRIPSISSDPDRVADVRASAEWLAAKLRADGFPVVEVWETGGGAGLPSVFAEWPSGDPDAPTVAVYGHHDVQPVTPLELWQTGPFEPTERDGRIYARGAADDKGQIFFHTLGLKAHLAATGRTAPAVNLKLIVEGEEESGSPHFAALLREHADRLACDVVVVSDTGMWAKDTPTSCTGMRGLIAAEVDFTGPHGDVHSGSFGGAIPNPITELVRVLAQLHDAERKVTLAGFYDGIVELSETDRELIAKLPFDEQEWLGNAKSTAAVGEAGYSTLERVWARPTAEINGIYGGHTGPGGKTIVPSEAHAKLSFRLVAGQEPTEVAKAFEMWIAERVPAGITAAVRFEGEGVRPCLTPLDHPALQSVSRALGRAFAEDPATPREILYTREGGSGPEADLQDVLGAPVVFLGISLPDDGWHGPNEKVDMDLLLKGAEAAAHLWADLAEHGLG</sequence>
<evidence type="ECO:0000313" key="5">
    <source>
        <dbReference type="EMBL" id="MBR7833179.1"/>
    </source>
</evidence>
<evidence type="ECO:0000259" key="4">
    <source>
        <dbReference type="Pfam" id="PF07687"/>
    </source>
</evidence>
<evidence type="ECO:0000256" key="3">
    <source>
        <dbReference type="ARBA" id="ARBA00022801"/>
    </source>
</evidence>